<organism evidence="2 3">
    <name type="scientific">Chaetoceros tenuissimus</name>
    <dbReference type="NCBI Taxonomy" id="426638"/>
    <lineage>
        <taxon>Eukaryota</taxon>
        <taxon>Sar</taxon>
        <taxon>Stramenopiles</taxon>
        <taxon>Ochrophyta</taxon>
        <taxon>Bacillariophyta</taxon>
        <taxon>Coscinodiscophyceae</taxon>
        <taxon>Chaetocerotophycidae</taxon>
        <taxon>Chaetocerotales</taxon>
        <taxon>Chaetocerotaceae</taxon>
        <taxon>Chaetoceros</taxon>
    </lineage>
</organism>
<feature type="compositionally biased region" description="Basic residues" evidence="1">
    <location>
        <begin position="381"/>
        <end position="394"/>
    </location>
</feature>
<name>A0AAD3DFE2_9STRA</name>
<evidence type="ECO:0000313" key="2">
    <source>
        <dbReference type="EMBL" id="GFH61649.1"/>
    </source>
</evidence>
<protein>
    <submittedName>
        <fullName evidence="2">Uncharacterized protein</fullName>
    </submittedName>
</protein>
<feature type="compositionally biased region" description="Polar residues" evidence="1">
    <location>
        <begin position="395"/>
        <end position="407"/>
    </location>
</feature>
<feature type="region of interest" description="Disordered" evidence="1">
    <location>
        <begin position="377"/>
        <end position="419"/>
    </location>
</feature>
<sequence>MAFDGRVVAGLPVLDKRYACTPPYFRINDEEEDATATCTTDDVNNIANAFFPCLIETAFRPVAIGLAAALCYAKELIDKMQPNRSIMRNTILFSSDALVEKVTRSVTVTHSWEDAPYWQHGDLTGIPAHIVIYVNQERIIEHITKTMNTFADALYRDLDQRQLGGGNLTIELLREQITKPLENQISTLQQAVDNVRTSSPENGNETVSRIEGGTIETTVNNFYFWNRDNKTHLLPEDFSLDPGISCFLIWQQWHRGMTLSGRREICPLKNIPNKDYPASERMFKRLRRYCAAIDELIQPVGDEGIFQLNTKFQEKKQLLMQHKLLLPKETDVGRKRTRQGELHWSYVAMKYEEHQALLKKSIETGRSVPELKEEARIKTAERKRRERENRKRQRSSSTNVENVNNGQPRRVQPMLPHGVFRDARTTASAVRLLT</sequence>
<evidence type="ECO:0000313" key="3">
    <source>
        <dbReference type="Proteomes" id="UP001054902"/>
    </source>
</evidence>
<dbReference type="Proteomes" id="UP001054902">
    <property type="component" value="Unassembled WGS sequence"/>
</dbReference>
<reference evidence="2 3" key="1">
    <citation type="journal article" date="2021" name="Sci. Rep.">
        <title>The genome of the diatom Chaetoceros tenuissimus carries an ancient integrated fragment of an extant virus.</title>
        <authorList>
            <person name="Hongo Y."/>
            <person name="Kimura K."/>
            <person name="Takaki Y."/>
            <person name="Yoshida Y."/>
            <person name="Baba S."/>
            <person name="Kobayashi G."/>
            <person name="Nagasaki K."/>
            <person name="Hano T."/>
            <person name="Tomaru Y."/>
        </authorList>
    </citation>
    <scope>NUCLEOTIDE SEQUENCE [LARGE SCALE GENOMIC DNA]</scope>
    <source>
        <strain evidence="2 3">NIES-3715</strain>
    </source>
</reference>
<proteinExistence type="predicted"/>
<comment type="caution">
    <text evidence="2">The sequence shown here is derived from an EMBL/GenBank/DDBJ whole genome shotgun (WGS) entry which is preliminary data.</text>
</comment>
<gene>
    <name evidence="2" type="ORF">CTEN210_18125</name>
</gene>
<keyword evidence="3" id="KW-1185">Reference proteome</keyword>
<dbReference type="AlphaFoldDB" id="A0AAD3DFE2"/>
<accession>A0AAD3DFE2</accession>
<dbReference type="EMBL" id="BLLK01000074">
    <property type="protein sequence ID" value="GFH61649.1"/>
    <property type="molecule type" value="Genomic_DNA"/>
</dbReference>
<evidence type="ECO:0000256" key="1">
    <source>
        <dbReference type="SAM" id="MobiDB-lite"/>
    </source>
</evidence>